<feature type="domain" description="HTH rpiR-type" evidence="4">
    <location>
        <begin position="15"/>
        <end position="91"/>
    </location>
</feature>
<evidence type="ECO:0000256" key="1">
    <source>
        <dbReference type="ARBA" id="ARBA00023015"/>
    </source>
</evidence>
<evidence type="ECO:0000313" key="6">
    <source>
        <dbReference type="EMBL" id="SEM77932.1"/>
    </source>
</evidence>
<dbReference type="InterPro" id="IPR036388">
    <property type="entry name" value="WH-like_DNA-bd_sf"/>
</dbReference>
<dbReference type="Gene3D" id="3.40.50.10490">
    <property type="entry name" value="Glucose-6-phosphate isomerase like protein, domain 1"/>
    <property type="match status" value="1"/>
</dbReference>
<dbReference type="InterPro" id="IPR046348">
    <property type="entry name" value="SIS_dom_sf"/>
</dbReference>
<dbReference type="PANTHER" id="PTHR30514:SF20">
    <property type="entry name" value="TRANSCRIPTIONAL REGULATOR"/>
    <property type="match status" value="1"/>
</dbReference>
<dbReference type="InterPro" id="IPR047640">
    <property type="entry name" value="RpiR-like"/>
</dbReference>
<dbReference type="InterPro" id="IPR009057">
    <property type="entry name" value="Homeodomain-like_sf"/>
</dbReference>
<keyword evidence="7" id="KW-1185">Reference proteome</keyword>
<dbReference type="GO" id="GO:0003700">
    <property type="term" value="F:DNA-binding transcription factor activity"/>
    <property type="evidence" value="ECO:0007669"/>
    <property type="project" value="InterPro"/>
</dbReference>
<dbReference type="GO" id="GO:0003677">
    <property type="term" value="F:DNA binding"/>
    <property type="evidence" value="ECO:0007669"/>
    <property type="project" value="UniProtKB-KW"/>
</dbReference>
<reference evidence="6 7" key="1">
    <citation type="submission" date="2016-10" db="EMBL/GenBank/DDBJ databases">
        <authorList>
            <person name="de Groot N.N."/>
        </authorList>
    </citation>
    <scope>NUCLEOTIDE SEQUENCE [LARGE SCALE GENOMIC DNA]</scope>
    <source>
        <strain evidence="6 7">DSM 3857</strain>
    </source>
</reference>
<gene>
    <name evidence="6" type="ORF">SAMN04488103_10254</name>
</gene>
<feature type="domain" description="SIS" evidence="5">
    <location>
        <begin position="140"/>
        <end position="276"/>
    </location>
</feature>
<keyword evidence="2" id="KW-0238">DNA-binding</keyword>
<dbReference type="CDD" id="cd05013">
    <property type="entry name" value="SIS_RpiR"/>
    <property type="match status" value="1"/>
</dbReference>
<dbReference type="InterPro" id="IPR000281">
    <property type="entry name" value="HTH_RpiR"/>
</dbReference>
<organism evidence="6 7">
    <name type="scientific">Gemmobacter aquatilis</name>
    <dbReference type="NCBI Taxonomy" id="933059"/>
    <lineage>
        <taxon>Bacteria</taxon>
        <taxon>Pseudomonadati</taxon>
        <taxon>Pseudomonadota</taxon>
        <taxon>Alphaproteobacteria</taxon>
        <taxon>Rhodobacterales</taxon>
        <taxon>Paracoccaceae</taxon>
        <taxon>Gemmobacter</taxon>
    </lineage>
</organism>
<dbReference type="Pfam" id="PF01418">
    <property type="entry name" value="HTH_6"/>
    <property type="match status" value="1"/>
</dbReference>
<dbReference type="SUPFAM" id="SSF46689">
    <property type="entry name" value="Homeodomain-like"/>
    <property type="match status" value="1"/>
</dbReference>
<proteinExistence type="predicted"/>
<dbReference type="OrthoDB" id="9814005at2"/>
<dbReference type="InterPro" id="IPR035472">
    <property type="entry name" value="RpiR-like_SIS"/>
</dbReference>
<dbReference type="SUPFAM" id="SSF53697">
    <property type="entry name" value="SIS domain"/>
    <property type="match status" value="1"/>
</dbReference>
<keyword evidence="1" id="KW-0805">Transcription regulation</keyword>
<dbReference type="PROSITE" id="PS51071">
    <property type="entry name" value="HTH_RPIR"/>
    <property type="match status" value="1"/>
</dbReference>
<dbReference type="Gene3D" id="1.10.10.10">
    <property type="entry name" value="Winged helix-like DNA-binding domain superfamily/Winged helix DNA-binding domain"/>
    <property type="match status" value="1"/>
</dbReference>
<dbReference type="STRING" id="933059.SAMN04488103_10254"/>
<evidence type="ECO:0000259" key="5">
    <source>
        <dbReference type="PROSITE" id="PS51464"/>
    </source>
</evidence>
<keyword evidence="3" id="KW-0804">Transcription</keyword>
<protein>
    <submittedName>
        <fullName evidence="6">Transcriptional regulator, RpiR family</fullName>
    </submittedName>
</protein>
<dbReference type="InterPro" id="IPR001347">
    <property type="entry name" value="SIS_dom"/>
</dbReference>
<evidence type="ECO:0000256" key="3">
    <source>
        <dbReference type="ARBA" id="ARBA00023163"/>
    </source>
</evidence>
<dbReference type="Pfam" id="PF01380">
    <property type="entry name" value="SIS"/>
    <property type="match status" value="1"/>
</dbReference>
<dbReference type="GO" id="GO:1901135">
    <property type="term" value="P:carbohydrate derivative metabolic process"/>
    <property type="evidence" value="ECO:0007669"/>
    <property type="project" value="InterPro"/>
</dbReference>
<dbReference type="RefSeq" id="WP_091297381.1">
    <property type="nucleotide sequence ID" value="NZ_FOCE01000002.1"/>
</dbReference>
<evidence type="ECO:0000256" key="2">
    <source>
        <dbReference type="ARBA" id="ARBA00023125"/>
    </source>
</evidence>
<evidence type="ECO:0000313" key="7">
    <source>
        <dbReference type="Proteomes" id="UP000198761"/>
    </source>
</evidence>
<accession>A0A1H8B4X6</accession>
<dbReference type="PANTHER" id="PTHR30514">
    <property type="entry name" value="GLUCOKINASE"/>
    <property type="match status" value="1"/>
</dbReference>
<sequence length="276" mass="29238">MDHAETSSNAPGSVEEFRERLAAVSDGLPKRLRQCADYISANTDRIAVSTVAELAAGADVPPSALMRFCQIMGFSGFSGMQKLFREVYAPGWPDYATRLKNLKDNGSGSPAALLAEFVEAGRLSLEALAKTLDEGALAQAVSVLAVAETVHVVGFRRAYPVSSYLAYVFEKMAVPAMHHDGAGKLDHRFALRPGDALLAITFAPYSEETLALAADARERGLPVVAMTDRLTSPLARHADAILTVPEVDFGAFRSLSATIAMALALAVAVGTARGEA</sequence>
<dbReference type="Proteomes" id="UP000198761">
    <property type="component" value="Unassembled WGS sequence"/>
</dbReference>
<name>A0A1H8B4X6_9RHOB</name>
<dbReference type="EMBL" id="FOCE01000002">
    <property type="protein sequence ID" value="SEM77932.1"/>
    <property type="molecule type" value="Genomic_DNA"/>
</dbReference>
<dbReference type="PROSITE" id="PS51464">
    <property type="entry name" value="SIS"/>
    <property type="match status" value="1"/>
</dbReference>
<dbReference type="GO" id="GO:0097367">
    <property type="term" value="F:carbohydrate derivative binding"/>
    <property type="evidence" value="ECO:0007669"/>
    <property type="project" value="InterPro"/>
</dbReference>
<evidence type="ECO:0000259" key="4">
    <source>
        <dbReference type="PROSITE" id="PS51071"/>
    </source>
</evidence>
<dbReference type="AlphaFoldDB" id="A0A1H8B4X6"/>